<feature type="region of interest" description="Disordered" evidence="1">
    <location>
        <begin position="33"/>
        <end position="54"/>
    </location>
</feature>
<reference evidence="2 3" key="1">
    <citation type="submission" date="2024-04" db="EMBL/GenBank/DDBJ databases">
        <authorList>
            <person name="Fracassetti M."/>
        </authorList>
    </citation>
    <scope>NUCLEOTIDE SEQUENCE [LARGE SCALE GENOMIC DNA]</scope>
</reference>
<organism evidence="2 3">
    <name type="scientific">Linum trigynum</name>
    <dbReference type="NCBI Taxonomy" id="586398"/>
    <lineage>
        <taxon>Eukaryota</taxon>
        <taxon>Viridiplantae</taxon>
        <taxon>Streptophyta</taxon>
        <taxon>Embryophyta</taxon>
        <taxon>Tracheophyta</taxon>
        <taxon>Spermatophyta</taxon>
        <taxon>Magnoliopsida</taxon>
        <taxon>eudicotyledons</taxon>
        <taxon>Gunneridae</taxon>
        <taxon>Pentapetalae</taxon>
        <taxon>rosids</taxon>
        <taxon>fabids</taxon>
        <taxon>Malpighiales</taxon>
        <taxon>Linaceae</taxon>
        <taxon>Linum</taxon>
    </lineage>
</organism>
<dbReference type="EMBL" id="OZ034814">
    <property type="protein sequence ID" value="CAL1360284.1"/>
    <property type="molecule type" value="Genomic_DNA"/>
</dbReference>
<feature type="compositionally biased region" description="Acidic residues" evidence="1">
    <location>
        <begin position="37"/>
        <end position="46"/>
    </location>
</feature>
<keyword evidence="3" id="KW-1185">Reference proteome</keyword>
<evidence type="ECO:0000313" key="2">
    <source>
        <dbReference type="EMBL" id="CAL1360284.1"/>
    </source>
</evidence>
<evidence type="ECO:0000256" key="1">
    <source>
        <dbReference type="SAM" id="MobiDB-lite"/>
    </source>
</evidence>
<dbReference type="AlphaFoldDB" id="A0AAV2CW12"/>
<accession>A0AAV2CW12</accession>
<evidence type="ECO:0000313" key="3">
    <source>
        <dbReference type="Proteomes" id="UP001497516"/>
    </source>
</evidence>
<name>A0AAV2CW12_9ROSI</name>
<feature type="region of interest" description="Disordered" evidence="1">
    <location>
        <begin position="1"/>
        <end position="20"/>
    </location>
</feature>
<proteinExistence type="predicted"/>
<sequence length="66" mass="7469">MDFLRLAEEESTMELERSGEEKKKRWEAYTVAKSGSTEDEVEEAEETGGSGIGGWGLSNPIWQIFR</sequence>
<gene>
    <name evidence="2" type="ORF">LTRI10_LOCUS7729</name>
</gene>
<protein>
    <submittedName>
        <fullName evidence="2">Uncharacterized protein</fullName>
    </submittedName>
</protein>
<dbReference type="Proteomes" id="UP001497516">
    <property type="component" value="Chromosome 10"/>
</dbReference>